<dbReference type="PANTHER" id="PTHR45668:SF5">
    <property type="entry name" value="SERINE_THREONINE-PROTEIN PHOSPHATASE 5"/>
    <property type="match status" value="1"/>
</dbReference>
<evidence type="ECO:0000256" key="13">
    <source>
        <dbReference type="ARBA" id="ARBA00048832"/>
    </source>
</evidence>
<comment type="catalytic activity">
    <reaction evidence="12">
        <text>O-phospho-L-seryl-[protein] + H2O = L-seryl-[protein] + phosphate</text>
        <dbReference type="Rhea" id="RHEA:20629"/>
        <dbReference type="Rhea" id="RHEA-COMP:9863"/>
        <dbReference type="Rhea" id="RHEA-COMP:11604"/>
        <dbReference type="ChEBI" id="CHEBI:15377"/>
        <dbReference type="ChEBI" id="CHEBI:29999"/>
        <dbReference type="ChEBI" id="CHEBI:43474"/>
        <dbReference type="ChEBI" id="CHEBI:83421"/>
        <dbReference type="EC" id="3.1.3.16"/>
    </reaction>
    <physiologicalReaction direction="left-to-right" evidence="12">
        <dbReference type="Rhea" id="RHEA:20630"/>
    </physiologicalReaction>
</comment>
<evidence type="ECO:0000256" key="2">
    <source>
        <dbReference type="ARBA" id="ARBA00001946"/>
    </source>
</evidence>
<evidence type="ECO:0000256" key="11">
    <source>
        <dbReference type="ARBA" id="ARBA00023242"/>
    </source>
</evidence>
<dbReference type="Pfam" id="PF08321">
    <property type="entry name" value="PPP5"/>
    <property type="match status" value="1"/>
</dbReference>
<comment type="cofactor">
    <cofactor evidence="1">
        <name>Mn(2+)</name>
        <dbReference type="ChEBI" id="CHEBI:29035"/>
    </cofactor>
</comment>
<dbReference type="PROSITE" id="PS00125">
    <property type="entry name" value="SER_THR_PHOSPHATASE"/>
    <property type="match status" value="1"/>
</dbReference>
<dbReference type="Proteomes" id="UP000053095">
    <property type="component" value="Unassembled WGS sequence"/>
</dbReference>
<dbReference type="SMART" id="SM00156">
    <property type="entry name" value="PP2Ac"/>
    <property type="match status" value="1"/>
</dbReference>
<evidence type="ECO:0000256" key="15">
    <source>
        <dbReference type="PROSITE-ProRule" id="PRU00339"/>
    </source>
</evidence>
<dbReference type="EMBL" id="DF933814">
    <property type="protein sequence ID" value="GAM36008.1"/>
    <property type="molecule type" value="Genomic_DNA"/>
</dbReference>
<keyword evidence="19" id="KW-1185">Reference proteome</keyword>
<dbReference type="InterPro" id="IPR019734">
    <property type="entry name" value="TPR_rpt"/>
</dbReference>
<evidence type="ECO:0000313" key="18">
    <source>
        <dbReference type="EMBL" id="GAM36008.1"/>
    </source>
</evidence>
<evidence type="ECO:0000256" key="16">
    <source>
        <dbReference type="RuleBase" id="RU004273"/>
    </source>
</evidence>
<dbReference type="InterPro" id="IPR004843">
    <property type="entry name" value="Calcineurin-like_PHP"/>
</dbReference>
<evidence type="ECO:0000256" key="5">
    <source>
        <dbReference type="ARBA" id="ARBA00008786"/>
    </source>
</evidence>
<comment type="cofactor">
    <cofactor evidence="3">
        <name>Ni(2+)</name>
        <dbReference type="ChEBI" id="CHEBI:49786"/>
    </cofactor>
</comment>
<dbReference type="InterPro" id="IPR011990">
    <property type="entry name" value="TPR-like_helical_dom_sf"/>
</dbReference>
<dbReference type="Pfam" id="PF01937">
    <property type="entry name" value="ARMT1-like_dom"/>
    <property type="match status" value="1"/>
</dbReference>
<dbReference type="SMART" id="SM00028">
    <property type="entry name" value="TPR"/>
    <property type="match status" value="3"/>
</dbReference>
<dbReference type="Gene3D" id="3.40.50.10880">
    <property type="entry name" value="Uncharacterised protein PF01937, DUF89, domain 3"/>
    <property type="match status" value="1"/>
</dbReference>
<comment type="function">
    <text evidence="14">Protein phosphatase that specifically binds to and dephosphorylates the molecular chaperone Hsp90. Dephosphorylation positively regulates the Hsp90 chaperone machinery.</text>
</comment>
<dbReference type="InterPro" id="IPR013235">
    <property type="entry name" value="PPP_dom"/>
</dbReference>
<evidence type="ECO:0000256" key="9">
    <source>
        <dbReference type="ARBA" id="ARBA00022803"/>
    </source>
</evidence>
<dbReference type="InterPro" id="IPR006186">
    <property type="entry name" value="Ser/Thr-sp_prot-phosphatase"/>
</dbReference>
<evidence type="ECO:0000256" key="4">
    <source>
        <dbReference type="ARBA" id="ARBA00004123"/>
    </source>
</evidence>
<evidence type="ECO:0000256" key="6">
    <source>
        <dbReference type="ARBA" id="ARBA00022723"/>
    </source>
</evidence>
<accession>A0A510NUV0</accession>
<protein>
    <recommendedName>
        <fullName evidence="16">Serine/threonine-protein phosphatase</fullName>
        <ecNumber evidence="16">3.1.3.16</ecNumber>
    </recommendedName>
</protein>
<dbReference type="FunFam" id="1.25.40.10:FF:000389">
    <property type="entry name" value="Serine/threonine-protein phosphatase"/>
    <property type="match status" value="1"/>
</dbReference>
<dbReference type="InterPro" id="IPR041753">
    <property type="entry name" value="PP5_C"/>
</dbReference>
<evidence type="ECO:0000256" key="10">
    <source>
        <dbReference type="ARBA" id="ARBA00023211"/>
    </source>
</evidence>
<dbReference type="Pfam" id="PF00149">
    <property type="entry name" value="Metallophos"/>
    <property type="match status" value="1"/>
</dbReference>
<evidence type="ECO:0000256" key="1">
    <source>
        <dbReference type="ARBA" id="ARBA00001936"/>
    </source>
</evidence>
<dbReference type="InterPro" id="IPR029052">
    <property type="entry name" value="Metallo-depent_PP-like"/>
</dbReference>
<sequence length="977" mass="110291">MASSVPEAANALKVKGNTAFAKHDWPTAIDFYTQAIDQYDKEPSFFSNRAQAHIKMEAYGYAIADATKALELDPTNVKAYWRRALANTAILNPRAALKDFKSVIKREPNNQTAKLRLTECEKLVRRMDFEKAIEVAEPASAFEDLDIDAIVVEDAYDGVRLDKDMTQEFIDDMIERFKNGKKIHRKYAFQIVKNVLDIVKAEPTMVEVGVAEGTKLTICGDTHGQYFDLLEIFRLNGFPSDTHAYLFNGDFVDRGSWSTEIALLLYAYKWLRPDKFFLNRGNHETDDMNKVYGFEGECKAKYNEHVFKVFSESFSALPLATLVGSKYFVLHGGLFSDDNTTLDDIRKLNRHNQRQPGQSGLMMEMLWTDPQPTPGRGPSKRGVGLQFGPDVTKRFCERNGLEAVIRSHEVRMGGYEVEHDGRCITVFSAPKYCDTTENKGAYINVGPELKLEYHVFEAVPHPDIKPMVGDAADISPQARLSALIKIIPRNPSFNSVVLKMEYDPKTPQYLTSDKTSFASVSAHERWPVILTGAIDDLHRTVGDVPTTNEEKRAEGKTIIEELAKLKYELQHNRQLTPLLDDGEPDIAEYNDELEKRGNPKWHDVPWLYSECYMYRRIATLFNRSQFWKGYDVFSRQKMSTFKSSRPAVLELAARYKALALEAEKQSKDGLSEEQIEEAERIIFTEMCEICLWGNATDLSLLTSLTYEDIQKLQGSEARKAAEKNILVNDVAAAYNVLRDARKSKKAGEERRVDIVLDNAGFELFVDLILAGYLLSAGLATTVVLRPKVIPWFVSDVVPKDFADLITAIANPQAFYTAADDSGREYPPLSDEELSNVQFLFGQWSSFHAEGKLVLRPHRFWTAAGSFWRLPKTAQDLYEDLKEPELVLFKGDLNYRKLTSDAAWDPTTPFTEAIGPLGPKSGIRILSFRTCKADVVVGLKPGEDERLRQLPDGGGDSGARKWAWSGKWAVVSFSDGKL</sequence>
<feature type="domain" description="Serine/threonine specific protein phosphatases" evidence="17">
    <location>
        <begin position="279"/>
        <end position="284"/>
    </location>
</feature>
<dbReference type="Gene3D" id="1.20.930.60">
    <property type="match status" value="1"/>
</dbReference>
<keyword evidence="11" id="KW-0539">Nucleus</keyword>
<dbReference type="SUPFAM" id="SSF48452">
    <property type="entry name" value="TPR-like"/>
    <property type="match status" value="1"/>
</dbReference>
<evidence type="ECO:0000256" key="8">
    <source>
        <dbReference type="ARBA" id="ARBA00022801"/>
    </source>
</evidence>
<dbReference type="AlphaFoldDB" id="A0A510NUV0"/>
<reference evidence="19" key="1">
    <citation type="journal article" date="2015" name="Genome Announc.">
        <title>Draft genome sequence of Talaromyces cellulolyticus strain Y-94, a source of lignocellulosic biomass-degrading enzymes.</title>
        <authorList>
            <person name="Fujii T."/>
            <person name="Koike H."/>
            <person name="Sawayama S."/>
            <person name="Yano S."/>
            <person name="Inoue H."/>
        </authorList>
    </citation>
    <scope>NUCLEOTIDE SEQUENCE [LARGE SCALE GENOMIC DNA]</scope>
    <source>
        <strain evidence="19">Y-94</strain>
    </source>
</reference>
<evidence type="ECO:0000256" key="3">
    <source>
        <dbReference type="ARBA" id="ARBA00001967"/>
    </source>
</evidence>
<dbReference type="InterPro" id="IPR002791">
    <property type="entry name" value="ARMT1-like_metal-bd"/>
</dbReference>
<evidence type="ECO:0000256" key="14">
    <source>
        <dbReference type="ARBA" id="ARBA00059747"/>
    </source>
</evidence>
<proteinExistence type="inferred from homology"/>
<evidence type="ECO:0000256" key="7">
    <source>
        <dbReference type="ARBA" id="ARBA00022737"/>
    </source>
</evidence>
<dbReference type="CDD" id="cd07417">
    <property type="entry name" value="MPP_PP5_C"/>
    <property type="match status" value="1"/>
</dbReference>
<dbReference type="GO" id="GO:0046872">
    <property type="term" value="F:metal ion binding"/>
    <property type="evidence" value="ECO:0007669"/>
    <property type="project" value="UniProtKB-KW"/>
</dbReference>
<dbReference type="PRINTS" id="PR00114">
    <property type="entry name" value="STPHPHTASE"/>
</dbReference>
<evidence type="ECO:0000256" key="12">
    <source>
        <dbReference type="ARBA" id="ARBA00047986"/>
    </source>
</evidence>
<keyword evidence="9 15" id="KW-0802">TPR repeat</keyword>
<dbReference type="EC" id="3.1.3.16" evidence="16"/>
<feature type="repeat" description="TPR" evidence="15">
    <location>
        <begin position="43"/>
        <end position="76"/>
    </location>
</feature>
<dbReference type="SUPFAM" id="SSF56300">
    <property type="entry name" value="Metallo-dependent phosphatases"/>
    <property type="match status" value="1"/>
</dbReference>
<keyword evidence="10" id="KW-0464">Manganese</keyword>
<name>A0A510NUV0_TALPI</name>
<dbReference type="SUPFAM" id="SSF111321">
    <property type="entry name" value="AF1104-like"/>
    <property type="match status" value="1"/>
</dbReference>
<dbReference type="PROSITE" id="PS50005">
    <property type="entry name" value="TPR"/>
    <property type="match status" value="1"/>
</dbReference>
<organism evidence="18 19">
    <name type="scientific">Talaromyces pinophilus</name>
    <name type="common">Penicillium pinophilum</name>
    <dbReference type="NCBI Taxonomy" id="128442"/>
    <lineage>
        <taxon>Eukaryota</taxon>
        <taxon>Fungi</taxon>
        <taxon>Dikarya</taxon>
        <taxon>Ascomycota</taxon>
        <taxon>Pezizomycotina</taxon>
        <taxon>Eurotiomycetes</taxon>
        <taxon>Eurotiomycetidae</taxon>
        <taxon>Eurotiales</taxon>
        <taxon>Trichocomaceae</taxon>
        <taxon>Talaromyces</taxon>
        <taxon>Talaromyces sect. Talaromyces</taxon>
    </lineage>
</organism>
<gene>
    <name evidence="18" type="ORF">TCE0_018f04764</name>
</gene>
<dbReference type="GO" id="GO:0004722">
    <property type="term" value="F:protein serine/threonine phosphatase activity"/>
    <property type="evidence" value="ECO:0007669"/>
    <property type="project" value="UniProtKB-EC"/>
</dbReference>
<dbReference type="FunFam" id="1.20.930.60:FF:000002">
    <property type="entry name" value="Protein-glutamate O-methyltransferase C1393.13"/>
    <property type="match status" value="1"/>
</dbReference>
<comment type="subcellular location">
    <subcellularLocation>
        <location evidence="4">Nucleus</location>
    </subcellularLocation>
</comment>
<dbReference type="GO" id="GO:0005634">
    <property type="term" value="C:nucleus"/>
    <property type="evidence" value="ECO:0007669"/>
    <property type="project" value="UniProtKB-SubCell"/>
</dbReference>
<dbReference type="Gene3D" id="3.60.21.10">
    <property type="match status" value="1"/>
</dbReference>
<dbReference type="InterPro" id="IPR036075">
    <property type="entry name" value="ARMT-1-like_metal-bd_sf"/>
</dbReference>
<keyword evidence="8 16" id="KW-0378">Hydrolase</keyword>
<keyword evidence="6" id="KW-0479">Metal-binding</keyword>
<comment type="similarity">
    <text evidence="5">Belongs to the PPP phosphatase family. PP-5 (PP-T) subfamily.</text>
</comment>
<dbReference type="FunFam" id="3.60.21.10:FF:000039">
    <property type="entry name" value="Serine/threonine-protein phosphatase"/>
    <property type="match status" value="1"/>
</dbReference>
<evidence type="ECO:0000259" key="17">
    <source>
        <dbReference type="PROSITE" id="PS00125"/>
    </source>
</evidence>
<keyword evidence="7" id="KW-0677">Repeat</keyword>
<comment type="cofactor">
    <cofactor evidence="2">
        <name>Mg(2+)</name>
        <dbReference type="ChEBI" id="CHEBI:18420"/>
    </cofactor>
</comment>
<dbReference type="InterPro" id="IPR051134">
    <property type="entry name" value="PPP_phosphatase"/>
</dbReference>
<dbReference type="Gene3D" id="1.25.40.10">
    <property type="entry name" value="Tetratricopeptide repeat domain"/>
    <property type="match status" value="1"/>
</dbReference>
<comment type="catalytic activity">
    <reaction evidence="13">
        <text>O-phospho-L-threonyl-[protein] + H2O = L-threonyl-[protein] + phosphate</text>
        <dbReference type="Rhea" id="RHEA:47004"/>
        <dbReference type="Rhea" id="RHEA-COMP:11060"/>
        <dbReference type="Rhea" id="RHEA-COMP:11605"/>
        <dbReference type="ChEBI" id="CHEBI:15377"/>
        <dbReference type="ChEBI" id="CHEBI:30013"/>
        <dbReference type="ChEBI" id="CHEBI:43474"/>
        <dbReference type="ChEBI" id="CHEBI:61977"/>
        <dbReference type="EC" id="3.1.3.16"/>
    </reaction>
    <physiologicalReaction direction="left-to-right" evidence="13">
        <dbReference type="Rhea" id="RHEA:47005"/>
    </physiologicalReaction>
</comment>
<dbReference type="PANTHER" id="PTHR45668">
    <property type="entry name" value="SERINE/THREONINE-PROTEIN PHOSPHATASE 5-RELATED"/>
    <property type="match status" value="1"/>
</dbReference>
<evidence type="ECO:0000313" key="19">
    <source>
        <dbReference type="Proteomes" id="UP000053095"/>
    </source>
</evidence>